<dbReference type="GO" id="GO:0008932">
    <property type="term" value="F:lytic endotransglycosylase activity"/>
    <property type="evidence" value="ECO:0007669"/>
    <property type="project" value="UniProtKB-UniRule"/>
</dbReference>
<sequence length="336" mass="37729">MILRSLAILLLCLSVALAWAWQDYQIFIAQPIVSQEPVIIDIEKGSSFRSIIQLLDSQIGFQRPEIDKLWFKVLARQQGLINQLKAGEYLLDVGMTPYEFLILLSSGKTLQHSITIPEGWTFKQIRQALVADKNLMLTLTGISDADILKKIGSDYTQPEGLFFPDTYIFTKHTTDLVILQQAYQKMQQVLSEQWSNKSAGLPLKNVYEALILASIVEKETAVPSERPAIAGVFIRRLNKGMRLQTDPTVIYGMGESYQGNISKKDLQTFTPYNTYRIKGLPPTPIAMPGMEAINAVLHPAEGKSLYFVANGDGSHVFSATLLEHNRAVNTFQRKQH</sequence>
<dbReference type="GO" id="GO:0005886">
    <property type="term" value="C:plasma membrane"/>
    <property type="evidence" value="ECO:0007669"/>
    <property type="project" value="UniProtKB-UniRule"/>
</dbReference>
<dbReference type="EMBL" id="LPUF01000003">
    <property type="protein sequence ID" value="OQK15688.1"/>
    <property type="molecule type" value="Genomic_DNA"/>
</dbReference>
<keyword evidence="2 7" id="KW-0812">Transmembrane</keyword>
<comment type="function">
    <text evidence="7">Functions as a peptidoglycan terminase that cleaves nascent peptidoglycan strands endolytically to terminate their elongation.</text>
</comment>
<dbReference type="STRING" id="1420851.AU255_15855"/>
<dbReference type="EC" id="4.2.2.29" evidence="7"/>
<name>A0A1V8M2E6_9GAMM</name>
<evidence type="ECO:0000256" key="7">
    <source>
        <dbReference type="HAMAP-Rule" id="MF_02065"/>
    </source>
</evidence>
<proteinExistence type="inferred from homology"/>
<comment type="catalytic activity">
    <reaction evidence="7">
        <text>a peptidoglycan chain = a peptidoglycan chain with N-acetyl-1,6-anhydromuramyl-[peptide] at the reducing end + a peptidoglycan chain with N-acetylglucosamine at the non-reducing end.</text>
        <dbReference type="EC" id="4.2.2.29"/>
    </reaction>
</comment>
<feature type="site" description="Important for catalytic activity" evidence="7">
    <location>
        <position position="219"/>
    </location>
</feature>
<dbReference type="Gene3D" id="3.30.1490.480">
    <property type="entry name" value="Endolytic murein transglycosylase"/>
    <property type="match status" value="1"/>
</dbReference>
<evidence type="ECO:0000256" key="3">
    <source>
        <dbReference type="ARBA" id="ARBA00022989"/>
    </source>
</evidence>
<organism evidence="8 9">
    <name type="scientific">Methyloprofundus sedimenti</name>
    <dbReference type="NCBI Taxonomy" id="1420851"/>
    <lineage>
        <taxon>Bacteria</taxon>
        <taxon>Pseudomonadati</taxon>
        <taxon>Pseudomonadota</taxon>
        <taxon>Gammaproteobacteria</taxon>
        <taxon>Methylococcales</taxon>
        <taxon>Methylococcaceae</taxon>
        <taxon>Methyloprofundus</taxon>
    </lineage>
</organism>
<protein>
    <recommendedName>
        <fullName evidence="7">Endolytic murein transglycosylase</fullName>
        <ecNumber evidence="7">4.2.2.29</ecNumber>
    </recommendedName>
    <alternativeName>
        <fullName evidence="7">Peptidoglycan lytic transglycosylase</fullName>
    </alternativeName>
    <alternativeName>
        <fullName evidence="7">Peptidoglycan polymerization terminase</fullName>
    </alternativeName>
</protein>
<dbReference type="InterPro" id="IPR003770">
    <property type="entry name" value="MLTG-like"/>
</dbReference>
<keyword evidence="4 7" id="KW-0472">Membrane</keyword>
<gene>
    <name evidence="7" type="primary">mltG</name>
    <name evidence="8" type="ORF">AU255_15855</name>
</gene>
<keyword evidence="5 7" id="KW-0456">Lyase</keyword>
<dbReference type="RefSeq" id="WP_080523925.1">
    <property type="nucleotide sequence ID" value="NZ_LPUF01000003.1"/>
</dbReference>
<evidence type="ECO:0000256" key="4">
    <source>
        <dbReference type="ARBA" id="ARBA00023136"/>
    </source>
</evidence>
<evidence type="ECO:0000256" key="6">
    <source>
        <dbReference type="ARBA" id="ARBA00023316"/>
    </source>
</evidence>
<dbReference type="GO" id="GO:0009252">
    <property type="term" value="P:peptidoglycan biosynthetic process"/>
    <property type="evidence" value="ECO:0007669"/>
    <property type="project" value="UniProtKB-UniRule"/>
</dbReference>
<dbReference type="Gene3D" id="3.30.160.60">
    <property type="entry name" value="Classic Zinc Finger"/>
    <property type="match status" value="1"/>
</dbReference>
<evidence type="ECO:0000313" key="8">
    <source>
        <dbReference type="EMBL" id="OQK15688.1"/>
    </source>
</evidence>
<evidence type="ECO:0000256" key="5">
    <source>
        <dbReference type="ARBA" id="ARBA00023239"/>
    </source>
</evidence>
<dbReference type="OrthoDB" id="9814591at2"/>
<accession>A0A1V8M2E6</accession>
<dbReference type="CDD" id="cd08010">
    <property type="entry name" value="MltG_like"/>
    <property type="match status" value="1"/>
</dbReference>
<dbReference type="Proteomes" id="UP000191980">
    <property type="component" value="Unassembled WGS sequence"/>
</dbReference>
<dbReference type="NCBIfam" id="TIGR00247">
    <property type="entry name" value="endolytic transglycosylase MltG"/>
    <property type="match status" value="1"/>
</dbReference>
<keyword evidence="6 7" id="KW-0961">Cell wall biogenesis/degradation</keyword>
<comment type="caution">
    <text evidence="8">The sequence shown here is derived from an EMBL/GenBank/DDBJ whole genome shotgun (WGS) entry which is preliminary data.</text>
</comment>
<reference evidence="8 9" key="1">
    <citation type="submission" date="2015-12" db="EMBL/GenBank/DDBJ databases">
        <authorList>
            <person name="Shamseldin A."/>
            <person name="Moawad H."/>
            <person name="Abd El-Rahim W.M."/>
            <person name="Sadowsky M.J."/>
        </authorList>
    </citation>
    <scope>NUCLEOTIDE SEQUENCE [LARGE SCALE GENOMIC DNA]</scope>
    <source>
        <strain evidence="8 9">WF1</strain>
    </source>
</reference>
<comment type="similarity">
    <text evidence="7">Belongs to the transglycosylase MltG family.</text>
</comment>
<dbReference type="GO" id="GO:0071555">
    <property type="term" value="P:cell wall organization"/>
    <property type="evidence" value="ECO:0007669"/>
    <property type="project" value="UniProtKB-KW"/>
</dbReference>
<keyword evidence="1 7" id="KW-1003">Cell membrane</keyword>
<dbReference type="HAMAP" id="MF_02065">
    <property type="entry name" value="MltG"/>
    <property type="match status" value="1"/>
</dbReference>
<dbReference type="PANTHER" id="PTHR30518">
    <property type="entry name" value="ENDOLYTIC MUREIN TRANSGLYCOSYLASE"/>
    <property type="match status" value="1"/>
</dbReference>
<dbReference type="PANTHER" id="PTHR30518:SF2">
    <property type="entry name" value="ENDOLYTIC MUREIN TRANSGLYCOSYLASE"/>
    <property type="match status" value="1"/>
</dbReference>
<evidence type="ECO:0000313" key="9">
    <source>
        <dbReference type="Proteomes" id="UP000191980"/>
    </source>
</evidence>
<evidence type="ECO:0000256" key="1">
    <source>
        <dbReference type="ARBA" id="ARBA00022475"/>
    </source>
</evidence>
<dbReference type="AlphaFoldDB" id="A0A1V8M2E6"/>
<keyword evidence="9" id="KW-1185">Reference proteome</keyword>
<keyword evidence="3 7" id="KW-1133">Transmembrane helix</keyword>
<keyword evidence="7" id="KW-0997">Cell inner membrane</keyword>
<evidence type="ECO:0000256" key="2">
    <source>
        <dbReference type="ARBA" id="ARBA00022692"/>
    </source>
</evidence>
<dbReference type="Pfam" id="PF02618">
    <property type="entry name" value="YceG"/>
    <property type="match status" value="1"/>
</dbReference>